<dbReference type="EMBL" id="LAZR01025800">
    <property type="protein sequence ID" value="KKL70766.1"/>
    <property type="molecule type" value="Genomic_DNA"/>
</dbReference>
<dbReference type="InterPro" id="IPR038475">
    <property type="entry name" value="RecG_C_sf"/>
</dbReference>
<comment type="caution">
    <text evidence="1">The sequence shown here is derived from an EMBL/GenBank/DDBJ whole genome shotgun (WGS) entry which is preliminary data.</text>
</comment>
<sequence length="299" mass="34066">IENKSCIMVTVEESPLKPHVAHGRPFIRVGPTTRKLSREQYDILLQQRMNGYGFDYQACQKATLDDIDSEGVYQFLEVANSVRNLNENIMLPLDMILMKLGLMQDNSDLTRAALLLFGKKPQLFFEGSYEIKVGDFPDNQGYDTLLNDQEFNGTLINNFHSCISFVLKAIRYQSRKNDVIRQNDYDLPIEALREALVNMIVHRDYRQSIKSTVEVRPASVNFYNPAHLFGPAITIKNLTKRHPSRPGNKLISKIFYLMGLFENWGGGTLKICESMKNAGRADPVFSFADGMFSLALPRE</sequence>
<dbReference type="Gene3D" id="3.30.565.60">
    <property type="match status" value="1"/>
</dbReference>
<dbReference type="Pfam" id="PF13749">
    <property type="entry name" value="HATPase_c_4"/>
    <property type="match status" value="1"/>
</dbReference>
<feature type="non-terminal residue" evidence="1">
    <location>
        <position position="1"/>
    </location>
</feature>
<protein>
    <submittedName>
        <fullName evidence="1">Uncharacterized protein</fullName>
    </submittedName>
</protein>
<reference evidence="1" key="1">
    <citation type="journal article" date="2015" name="Nature">
        <title>Complex archaea that bridge the gap between prokaryotes and eukaryotes.</title>
        <authorList>
            <person name="Spang A."/>
            <person name="Saw J.H."/>
            <person name="Jorgensen S.L."/>
            <person name="Zaremba-Niedzwiedzka K."/>
            <person name="Martijn J."/>
            <person name="Lind A.E."/>
            <person name="van Eijk R."/>
            <person name="Schleper C."/>
            <person name="Guy L."/>
            <person name="Ettema T.J."/>
        </authorList>
    </citation>
    <scope>NUCLEOTIDE SEQUENCE</scope>
</reference>
<dbReference type="PANTHER" id="PTHR30595:SF6">
    <property type="entry name" value="SCHLAFEN ALBA-2 DOMAIN-CONTAINING PROTEIN"/>
    <property type="match status" value="1"/>
</dbReference>
<name>A0A0F9EX05_9ZZZZ</name>
<dbReference type="AlphaFoldDB" id="A0A0F9EX05"/>
<gene>
    <name evidence="1" type="ORF">LCGC14_2101620</name>
</gene>
<dbReference type="PANTHER" id="PTHR30595">
    <property type="entry name" value="GLPR-RELATED TRANSCRIPTIONAL REPRESSOR"/>
    <property type="match status" value="1"/>
</dbReference>
<organism evidence="1">
    <name type="scientific">marine sediment metagenome</name>
    <dbReference type="NCBI Taxonomy" id="412755"/>
    <lineage>
        <taxon>unclassified sequences</taxon>
        <taxon>metagenomes</taxon>
        <taxon>ecological metagenomes</taxon>
    </lineage>
</organism>
<proteinExistence type="predicted"/>
<accession>A0A0F9EX05</accession>
<evidence type="ECO:0000313" key="1">
    <source>
        <dbReference type="EMBL" id="KKL70766.1"/>
    </source>
</evidence>